<proteinExistence type="predicted"/>
<dbReference type="Pfam" id="PF08238">
    <property type="entry name" value="Sel1"/>
    <property type="match status" value="3"/>
</dbReference>
<dbReference type="AlphaFoldDB" id="A0A411PFY8"/>
<dbReference type="PANTHER" id="PTHR11102:SF160">
    <property type="entry name" value="ERAD-ASSOCIATED E3 UBIQUITIN-PROTEIN LIGASE COMPONENT HRD3"/>
    <property type="match status" value="1"/>
</dbReference>
<dbReference type="Gene3D" id="1.25.40.10">
    <property type="entry name" value="Tetratricopeptide repeat domain"/>
    <property type="match status" value="2"/>
</dbReference>
<dbReference type="SUPFAM" id="SSF81901">
    <property type="entry name" value="HCP-like"/>
    <property type="match status" value="1"/>
</dbReference>
<gene>
    <name evidence="1" type="ORF">EXU30_06435</name>
</gene>
<protein>
    <submittedName>
        <fullName evidence="1">Sel1 repeat family protein</fullName>
    </submittedName>
</protein>
<keyword evidence="2" id="KW-1185">Reference proteome</keyword>
<name>A0A411PFY8_9GAMM</name>
<dbReference type="InterPro" id="IPR011990">
    <property type="entry name" value="TPR-like_helical_dom_sf"/>
</dbReference>
<sequence length="271" mass="30023">MFKTCEVDLKTHLLSRVFVLPGALLALSSLSLPAFGFGLPETQETQTASKLVRIEFKAQQGDVDAQYLLGLMSITGRFVEKDLGLGNEWLNKAALQNHPKAQQTLADLSYEGKIYPRDLAEAKKWYAILAEQGNKWANFRLGFIYSAGGDGVERNCGKAMEQFSAVGDDVSLGNVAWILATCPEAEYRDGERAVDLSLKLLESNQNDPTILDNLAAAYAEQGAFEQAVTTQQKAIDALKQNPELANIDEFQSRLEQYRNNKAYREVIPLLN</sequence>
<dbReference type="KEGG" id="smai:EXU30_06435"/>
<dbReference type="InterPro" id="IPR006597">
    <property type="entry name" value="Sel1-like"/>
</dbReference>
<dbReference type="InterPro" id="IPR050767">
    <property type="entry name" value="Sel1_AlgK"/>
</dbReference>
<dbReference type="OrthoDB" id="6466104at2"/>
<evidence type="ECO:0000313" key="1">
    <source>
        <dbReference type="EMBL" id="QBF82374.1"/>
    </source>
</evidence>
<dbReference type="EMBL" id="CP036200">
    <property type="protein sequence ID" value="QBF82374.1"/>
    <property type="molecule type" value="Genomic_DNA"/>
</dbReference>
<dbReference type="SMART" id="SM00671">
    <property type="entry name" value="SEL1"/>
    <property type="match status" value="3"/>
</dbReference>
<accession>A0A411PFY8</accession>
<evidence type="ECO:0000313" key="2">
    <source>
        <dbReference type="Proteomes" id="UP000291106"/>
    </source>
</evidence>
<reference evidence="1 2" key="1">
    <citation type="submission" date="2019-02" db="EMBL/GenBank/DDBJ databases">
        <title>Shewanella sp. D4-2 isolated from Dokdo Island.</title>
        <authorList>
            <person name="Baek K."/>
        </authorList>
    </citation>
    <scope>NUCLEOTIDE SEQUENCE [LARGE SCALE GENOMIC DNA]</scope>
    <source>
        <strain evidence="1 2">D4-2</strain>
    </source>
</reference>
<dbReference type="Proteomes" id="UP000291106">
    <property type="component" value="Chromosome"/>
</dbReference>
<organism evidence="1 2">
    <name type="scientific">Shewanella maritima</name>
    <dbReference type="NCBI Taxonomy" id="2520507"/>
    <lineage>
        <taxon>Bacteria</taxon>
        <taxon>Pseudomonadati</taxon>
        <taxon>Pseudomonadota</taxon>
        <taxon>Gammaproteobacteria</taxon>
        <taxon>Alteromonadales</taxon>
        <taxon>Shewanellaceae</taxon>
        <taxon>Shewanella</taxon>
    </lineage>
</organism>
<dbReference type="PANTHER" id="PTHR11102">
    <property type="entry name" value="SEL-1-LIKE PROTEIN"/>
    <property type="match status" value="1"/>
</dbReference>